<dbReference type="EMBL" id="BAAABV010000015">
    <property type="protein sequence ID" value="GAA0288873.1"/>
    <property type="molecule type" value="Genomic_DNA"/>
</dbReference>
<comment type="caution">
    <text evidence="1">The sequence shown here is derived from an EMBL/GenBank/DDBJ whole genome shotgun (WGS) entry which is preliminary data.</text>
</comment>
<accession>A0ABP3F0L9</accession>
<keyword evidence="2" id="KW-1185">Reference proteome</keyword>
<protein>
    <submittedName>
        <fullName evidence="1">Uncharacterized protein</fullName>
    </submittedName>
</protein>
<evidence type="ECO:0000313" key="1">
    <source>
        <dbReference type="EMBL" id="GAA0288873.1"/>
    </source>
</evidence>
<gene>
    <name evidence="1" type="ORF">GCM10010302_29020</name>
</gene>
<sequence>MPRISGTVGIAQTIDITNATTDRALVFCGGGGYQPCCAPPYGFAGPGIPGCPGWPGCPNCPGCPYGCCGYGGG</sequence>
<name>A0ABP3F0L9_9ACTN</name>
<organism evidence="1 2">
    <name type="scientific">Streptomyces polychromogenes</name>
    <dbReference type="NCBI Taxonomy" id="67342"/>
    <lineage>
        <taxon>Bacteria</taxon>
        <taxon>Bacillati</taxon>
        <taxon>Actinomycetota</taxon>
        <taxon>Actinomycetes</taxon>
        <taxon>Kitasatosporales</taxon>
        <taxon>Streptomycetaceae</taxon>
        <taxon>Streptomyces</taxon>
    </lineage>
</organism>
<dbReference type="Proteomes" id="UP001501867">
    <property type="component" value="Unassembled WGS sequence"/>
</dbReference>
<evidence type="ECO:0000313" key="2">
    <source>
        <dbReference type="Proteomes" id="UP001501867"/>
    </source>
</evidence>
<reference evidence="2" key="1">
    <citation type="journal article" date="2019" name="Int. J. Syst. Evol. Microbiol.">
        <title>The Global Catalogue of Microorganisms (GCM) 10K type strain sequencing project: providing services to taxonomists for standard genome sequencing and annotation.</title>
        <authorList>
            <consortium name="The Broad Institute Genomics Platform"/>
            <consortium name="The Broad Institute Genome Sequencing Center for Infectious Disease"/>
            <person name="Wu L."/>
            <person name="Ma J."/>
        </authorList>
    </citation>
    <scope>NUCLEOTIDE SEQUENCE [LARGE SCALE GENOMIC DNA]</scope>
    <source>
        <strain evidence="2">JCM 4505</strain>
    </source>
</reference>
<proteinExistence type="predicted"/>